<dbReference type="SMART" id="SM00640">
    <property type="entry name" value="Glyco_32"/>
    <property type="match status" value="1"/>
</dbReference>
<dbReference type="RefSeq" id="WP_380430404.1">
    <property type="nucleotide sequence ID" value="NZ_JBHSAC010000028.1"/>
</dbReference>
<dbReference type="Proteomes" id="UP001595901">
    <property type="component" value="Unassembled WGS sequence"/>
</dbReference>
<proteinExistence type="inferred from homology"/>
<feature type="signal peptide" evidence="5">
    <location>
        <begin position="1"/>
        <end position="26"/>
    </location>
</feature>
<dbReference type="Gene3D" id="2.115.10.20">
    <property type="entry name" value="Glycosyl hydrolase domain, family 43"/>
    <property type="match status" value="1"/>
</dbReference>
<evidence type="ECO:0000256" key="1">
    <source>
        <dbReference type="ARBA" id="ARBA00009902"/>
    </source>
</evidence>
<keyword evidence="9" id="KW-1185">Reference proteome</keyword>
<dbReference type="PANTHER" id="PTHR42800:SF1">
    <property type="entry name" value="EXOINULINASE INUD (AFU_ORTHOLOGUE AFUA_5G00480)"/>
    <property type="match status" value="1"/>
</dbReference>
<dbReference type="SUPFAM" id="SSF75005">
    <property type="entry name" value="Arabinanase/levansucrase/invertase"/>
    <property type="match status" value="1"/>
</dbReference>
<evidence type="ECO:0000313" key="8">
    <source>
        <dbReference type="EMBL" id="MFC3931791.1"/>
    </source>
</evidence>
<name>A0ABV8D0F7_9STRE</name>
<evidence type="ECO:0000256" key="4">
    <source>
        <dbReference type="RuleBase" id="RU362110"/>
    </source>
</evidence>
<feature type="chain" id="PRO_5046988775" evidence="5">
    <location>
        <begin position="27"/>
        <end position="581"/>
    </location>
</feature>
<feature type="domain" description="Glycosyl hydrolase family 32 C-terminal" evidence="7">
    <location>
        <begin position="441"/>
        <end position="577"/>
    </location>
</feature>
<evidence type="ECO:0000256" key="2">
    <source>
        <dbReference type="ARBA" id="ARBA00022801"/>
    </source>
</evidence>
<dbReference type="InterPro" id="IPR013189">
    <property type="entry name" value="Glyco_hydro_32_C"/>
</dbReference>
<accession>A0ABV8D0F7</accession>
<keyword evidence="3 4" id="KW-0326">Glycosidase</keyword>
<evidence type="ECO:0000256" key="5">
    <source>
        <dbReference type="SAM" id="SignalP"/>
    </source>
</evidence>
<dbReference type="Pfam" id="PF08244">
    <property type="entry name" value="Glyco_hydro_32C"/>
    <property type="match status" value="1"/>
</dbReference>
<comment type="similarity">
    <text evidence="1 4">Belongs to the glycosyl hydrolase 32 family.</text>
</comment>
<dbReference type="InterPro" id="IPR001362">
    <property type="entry name" value="Glyco_hydro_32"/>
</dbReference>
<protein>
    <submittedName>
        <fullName evidence="8">GH32 C-terminal domain-containing protein</fullName>
    </submittedName>
</protein>
<keyword evidence="5" id="KW-0732">Signal</keyword>
<dbReference type="Gene3D" id="2.60.120.560">
    <property type="entry name" value="Exo-inulinase, domain 1"/>
    <property type="match status" value="1"/>
</dbReference>
<dbReference type="InterPro" id="IPR023296">
    <property type="entry name" value="Glyco_hydro_beta-prop_sf"/>
</dbReference>
<dbReference type="EMBL" id="JBHSAC010000028">
    <property type="protein sequence ID" value="MFC3931791.1"/>
    <property type="molecule type" value="Genomic_DNA"/>
</dbReference>
<dbReference type="Pfam" id="PF00251">
    <property type="entry name" value="Glyco_hydro_32N"/>
    <property type="match status" value="1"/>
</dbReference>
<evidence type="ECO:0000259" key="6">
    <source>
        <dbReference type="Pfam" id="PF00251"/>
    </source>
</evidence>
<feature type="domain" description="Glycosyl hydrolase family 32 N-terminal" evidence="6">
    <location>
        <begin position="47"/>
        <end position="382"/>
    </location>
</feature>
<evidence type="ECO:0000256" key="3">
    <source>
        <dbReference type="ARBA" id="ARBA00023295"/>
    </source>
</evidence>
<evidence type="ECO:0000259" key="7">
    <source>
        <dbReference type="Pfam" id="PF08244"/>
    </source>
</evidence>
<sequence>MVTKRCKVLSLGLGATLLLGTSIGMGSQQYHALAESLTSDEHAQKAHLTTSHGWSNDLQTIVWNEAQHYYDIYFLHSADGATEPFGHQGQDWYHTTTSDFVHYTEQSSALAAKGGDAQEGWTSAWTGSIVTNDGSITGAPQGAKVAYFTGIRKTDQKQNIYAAYSDDDGKNFNHVLNDGKPVADINDSDTVAGRHSDFRDPNVFYWKGKMMMYVAEGSEIGVYQSKDGLSWSKADQEGKSKIESGSFFQGRSWEGNSPVECPVIETMSTPSGQAKQVLFFGAKDASSGETTGTYYIVGHLDDNGLFVPDKDVSRLDQGSDYYGANFTGSDHIDTVNNSIKSLGWVGNWNYFTNGVHSDQEANSAYAQRLGSYSSARSLSLQNDLTIKQNLELPQSSLTNTESYSNISKDNPISEKGEKWVDRQDTNGDVYGLYDIPNQYATKYYNLTFSNSKGNYFGRIYLDIWQGSDYVRFNYDPSNGKYNVKQYAAELNNAMNGQTASSYYYNGLLGNGNGYIADSGLTNQQSINLQIVTDNSSVEFIFPNGQTYTVSRFNTSQKQDFKIFTEDPTDANSVDIQISDIQ</sequence>
<gene>
    <name evidence="8" type="ORF">ACFOSE_03170</name>
</gene>
<evidence type="ECO:0000313" key="9">
    <source>
        <dbReference type="Proteomes" id="UP001595901"/>
    </source>
</evidence>
<dbReference type="InterPro" id="IPR013148">
    <property type="entry name" value="Glyco_hydro_32_N"/>
</dbReference>
<reference evidence="9" key="1">
    <citation type="journal article" date="2019" name="Int. J. Syst. Evol. Microbiol.">
        <title>The Global Catalogue of Microorganisms (GCM) 10K type strain sequencing project: providing services to taxonomists for standard genome sequencing and annotation.</title>
        <authorList>
            <consortium name="The Broad Institute Genomics Platform"/>
            <consortium name="The Broad Institute Genome Sequencing Center for Infectious Disease"/>
            <person name="Wu L."/>
            <person name="Ma J."/>
        </authorList>
    </citation>
    <scope>NUCLEOTIDE SEQUENCE [LARGE SCALE GENOMIC DNA]</scope>
    <source>
        <strain evidence="9">CCUG 58728</strain>
    </source>
</reference>
<keyword evidence="2 4" id="KW-0378">Hydrolase</keyword>
<dbReference type="PANTHER" id="PTHR42800">
    <property type="entry name" value="EXOINULINASE INUD (AFU_ORTHOLOGUE AFUA_5G00480)"/>
    <property type="match status" value="1"/>
</dbReference>
<comment type="caution">
    <text evidence="8">The sequence shown here is derived from an EMBL/GenBank/DDBJ whole genome shotgun (WGS) entry which is preliminary data.</text>
</comment>
<organism evidence="8 9">
    <name type="scientific">Streptococcus dentapri</name>
    <dbReference type="NCBI Taxonomy" id="573564"/>
    <lineage>
        <taxon>Bacteria</taxon>
        <taxon>Bacillati</taxon>
        <taxon>Bacillota</taxon>
        <taxon>Bacilli</taxon>
        <taxon>Lactobacillales</taxon>
        <taxon>Streptococcaceae</taxon>
        <taxon>Streptococcus</taxon>
    </lineage>
</organism>